<organism evidence="1 2">
    <name type="scientific">Maribacter cobaltidurans</name>
    <dbReference type="NCBI Taxonomy" id="1178778"/>
    <lineage>
        <taxon>Bacteria</taxon>
        <taxon>Pseudomonadati</taxon>
        <taxon>Bacteroidota</taxon>
        <taxon>Flavobacteriia</taxon>
        <taxon>Flavobacteriales</taxon>
        <taxon>Flavobacteriaceae</taxon>
        <taxon>Maribacter</taxon>
    </lineage>
</organism>
<keyword evidence="2" id="KW-1185">Reference proteome</keyword>
<evidence type="ECO:0000313" key="2">
    <source>
        <dbReference type="Proteomes" id="UP000215244"/>
    </source>
</evidence>
<gene>
    <name evidence="1" type="ORF">CJ263_05495</name>
</gene>
<name>A0A223V2Q6_9FLAO</name>
<dbReference type="KEGG" id="marb:CJ263_05495"/>
<dbReference type="AlphaFoldDB" id="A0A223V2Q6"/>
<accession>A0A223V2Q6</accession>
<dbReference type="RefSeq" id="WP_094996337.1">
    <property type="nucleotide sequence ID" value="NZ_BMJL01000001.1"/>
</dbReference>
<proteinExistence type="predicted"/>
<reference evidence="1 2" key="1">
    <citation type="submission" date="2017-08" db="EMBL/GenBank/DDBJ databases">
        <title>The complete genome sequence of Maribacter sp. B1, isolated from deep-sea sediment.</title>
        <authorList>
            <person name="Wu Y.-H."/>
            <person name="Cheng H."/>
            <person name="Xu X.-W."/>
        </authorList>
    </citation>
    <scope>NUCLEOTIDE SEQUENCE [LARGE SCALE GENOMIC DNA]</scope>
    <source>
        <strain evidence="1 2">B1</strain>
    </source>
</reference>
<protein>
    <submittedName>
        <fullName evidence="1">Uncharacterized protein</fullName>
    </submittedName>
</protein>
<dbReference type="EMBL" id="CP022957">
    <property type="protein sequence ID" value="ASV29713.1"/>
    <property type="molecule type" value="Genomic_DNA"/>
</dbReference>
<sequence length="63" mass="7024">MVNESANSTVIRRAGGNELTFLHKNIKSLVSSQTSLMPEYEQALSPEDCADLISWIKESLTIR</sequence>
<dbReference type="Proteomes" id="UP000215244">
    <property type="component" value="Chromosome"/>
</dbReference>
<evidence type="ECO:0000313" key="1">
    <source>
        <dbReference type="EMBL" id="ASV29713.1"/>
    </source>
</evidence>